<dbReference type="SUPFAM" id="SSF51905">
    <property type="entry name" value="FAD/NAD(P)-binding domain"/>
    <property type="match status" value="1"/>
</dbReference>
<sequence length="347" mass="37926">MTETLDTLIVGAGCVGAAVAYALRDRGDAVFVVDAEAGPGRGMTSRNSGVIHAGIYYPADSLKTRLCRRGNRMLYAFAERFEVPVARTGKYVVAQDEEGIACLETLKRENAEVPLAWAPRIPDGIRARRALFSPTTGIVDPHVFVERLLTISSAEVLYHQRVTSLRPEGDGVAVTIDGERYLARRVFNCAGLDAAGLTRDVRHHFARGAYFQIAIPADLQVPALVYPAVPKKSPSLGIHLTRNIHGEAYLGPDIEWIESPSFALDPGRGPAFFEAARQYLPWLEPDHLQPGYTGIRAKLSRERFSDFTFVREGRLGQLVHCLGIESPGLTSSLAIGEYLAERVDAGV</sequence>
<feature type="domain" description="FAD dependent oxidoreductase" evidence="6">
    <location>
        <begin position="6"/>
        <end position="342"/>
    </location>
</feature>
<keyword evidence="8" id="KW-1185">Reference proteome</keyword>
<organism evidence="7 8">
    <name type="scientific">Sulfidibacter corallicola</name>
    <dbReference type="NCBI Taxonomy" id="2818388"/>
    <lineage>
        <taxon>Bacteria</taxon>
        <taxon>Pseudomonadati</taxon>
        <taxon>Acidobacteriota</taxon>
        <taxon>Holophagae</taxon>
        <taxon>Acanthopleuribacterales</taxon>
        <taxon>Acanthopleuribacteraceae</taxon>
        <taxon>Sulfidibacter</taxon>
    </lineage>
</organism>
<evidence type="ECO:0000256" key="1">
    <source>
        <dbReference type="ARBA" id="ARBA00001974"/>
    </source>
</evidence>
<dbReference type="EMBL" id="CP071793">
    <property type="protein sequence ID" value="QTD54100.1"/>
    <property type="molecule type" value="Genomic_DNA"/>
</dbReference>
<name>A0A8A4TX89_SULCO</name>
<evidence type="ECO:0000313" key="7">
    <source>
        <dbReference type="EMBL" id="QTD54100.1"/>
    </source>
</evidence>
<accession>A0A8A4TX89</accession>
<dbReference type="Pfam" id="PF01266">
    <property type="entry name" value="DAO"/>
    <property type="match status" value="1"/>
</dbReference>
<dbReference type="Proteomes" id="UP000663929">
    <property type="component" value="Chromosome"/>
</dbReference>
<evidence type="ECO:0000256" key="5">
    <source>
        <dbReference type="ARBA" id="ARBA00037941"/>
    </source>
</evidence>
<evidence type="ECO:0000256" key="2">
    <source>
        <dbReference type="ARBA" id="ARBA00022630"/>
    </source>
</evidence>
<dbReference type="InterPro" id="IPR036188">
    <property type="entry name" value="FAD/NAD-bd_sf"/>
</dbReference>
<dbReference type="GO" id="GO:0047545">
    <property type="term" value="F:(S)-2-hydroxyglutarate dehydrogenase activity"/>
    <property type="evidence" value="ECO:0007669"/>
    <property type="project" value="TreeGrafter"/>
</dbReference>
<reference evidence="7" key="1">
    <citation type="submission" date="2021-03" db="EMBL/GenBank/DDBJ databases">
        <title>Acanthopleuribacteraceae sp. M133.</title>
        <authorList>
            <person name="Wang G."/>
        </authorList>
    </citation>
    <scope>NUCLEOTIDE SEQUENCE</scope>
    <source>
        <strain evidence="7">M133</strain>
    </source>
</reference>
<dbReference type="Gene3D" id="3.50.50.60">
    <property type="entry name" value="FAD/NAD(P)-binding domain"/>
    <property type="match status" value="1"/>
</dbReference>
<comment type="cofactor">
    <cofactor evidence="1">
        <name>FAD</name>
        <dbReference type="ChEBI" id="CHEBI:57692"/>
    </cofactor>
</comment>
<dbReference type="InterPro" id="IPR006076">
    <property type="entry name" value="FAD-dep_OxRdtase"/>
</dbReference>
<dbReference type="PANTHER" id="PTHR43104">
    <property type="entry name" value="L-2-HYDROXYGLUTARATE DEHYDROGENASE, MITOCHONDRIAL"/>
    <property type="match status" value="1"/>
</dbReference>
<keyword evidence="3" id="KW-0274">FAD</keyword>
<evidence type="ECO:0000259" key="6">
    <source>
        <dbReference type="Pfam" id="PF01266"/>
    </source>
</evidence>
<dbReference type="AlphaFoldDB" id="A0A8A4TX89"/>
<dbReference type="RefSeq" id="WP_237384199.1">
    <property type="nucleotide sequence ID" value="NZ_CP071793.1"/>
</dbReference>
<keyword evidence="2" id="KW-0285">Flavoprotein</keyword>
<evidence type="ECO:0000256" key="3">
    <source>
        <dbReference type="ARBA" id="ARBA00022827"/>
    </source>
</evidence>
<dbReference type="Gene3D" id="3.30.9.10">
    <property type="entry name" value="D-Amino Acid Oxidase, subunit A, domain 2"/>
    <property type="match status" value="1"/>
</dbReference>
<comment type="similarity">
    <text evidence="5">Belongs to the L2HGDH family.</text>
</comment>
<evidence type="ECO:0000313" key="8">
    <source>
        <dbReference type="Proteomes" id="UP000663929"/>
    </source>
</evidence>
<dbReference type="PANTHER" id="PTHR43104:SF4">
    <property type="entry name" value="L-2-HYDROXYGLUTARATE DEHYDROGENASE, MITOCHONDRIAL"/>
    <property type="match status" value="1"/>
</dbReference>
<protein>
    <submittedName>
        <fullName evidence="7">FAD-dependent oxidoreductase</fullName>
    </submittedName>
</protein>
<dbReference type="KEGG" id="scor:J3U87_16765"/>
<keyword evidence="4" id="KW-0560">Oxidoreductase</keyword>
<gene>
    <name evidence="7" type="ORF">J3U87_16765</name>
</gene>
<evidence type="ECO:0000256" key="4">
    <source>
        <dbReference type="ARBA" id="ARBA00023002"/>
    </source>
</evidence>
<proteinExistence type="inferred from homology"/>